<reference evidence="2 3" key="1">
    <citation type="journal article" date="2015" name="Virus Genes">
        <title>Complete genome analysis of two new bacteriophages isolated from impetigo strains of Staphylococcus aureus.</title>
        <authorList>
            <person name="Botka T."/>
            <person name="Ruzickova V."/>
            <person name="Konecna H."/>
            <person name="Pantucek R."/>
            <person name="Rychlik I."/>
            <person name="Zdrahal Z."/>
            <person name="Petras P."/>
            <person name="Doskar J."/>
        </authorList>
    </citation>
    <scope>NUCLEOTIDE SEQUENCE [LARGE SCALE GENOMIC DNA]</scope>
</reference>
<reference evidence="3" key="2">
    <citation type="submission" date="2015-03" db="EMBL/GenBank/DDBJ databases">
        <title>Complete genome analysis of two new bacteriophages isolated from impetigo strains of Staphylococcus aureus.</title>
        <authorList>
            <person name="Botka T."/>
            <person name="Ruzickova V."/>
            <person name="Konecna H."/>
            <person name="Pantucek R."/>
            <person name="Rychlik I."/>
            <person name="Zdrahal Z."/>
            <person name="Petras P."/>
            <person name="Doskar J."/>
        </authorList>
    </citation>
    <scope>NUCLEOTIDE SEQUENCE [LARGE SCALE GENOMIC DNA]</scope>
</reference>
<feature type="compositionally biased region" description="Basic residues" evidence="1">
    <location>
        <begin position="1"/>
        <end position="11"/>
    </location>
</feature>
<sequence>MLMAKRGKKNGKQSTSRTAKLASKVLRDKRSGKKAKSLAGSVLAQS</sequence>
<evidence type="ECO:0000256" key="1">
    <source>
        <dbReference type="SAM" id="MobiDB-lite"/>
    </source>
</evidence>
<dbReference type="RefSeq" id="YP_009204036.1">
    <property type="nucleotide sequence ID" value="NC_028859.1"/>
</dbReference>
<accession>A0A0E3T9H2</accession>
<name>A0A0E3T9H2_9CAUD</name>
<dbReference type="KEGG" id="vg:26630726"/>
<protein>
    <submittedName>
        <fullName evidence="2">Uncharacterized protein</fullName>
    </submittedName>
</protein>
<keyword evidence="3" id="KW-1185">Reference proteome</keyword>
<dbReference type="GeneID" id="26630726"/>
<evidence type="ECO:0000313" key="3">
    <source>
        <dbReference type="Proteomes" id="UP000033301"/>
    </source>
</evidence>
<dbReference type="Proteomes" id="UP000033301">
    <property type="component" value="Segment"/>
</dbReference>
<dbReference type="EMBL" id="KP893289">
    <property type="protein sequence ID" value="AKC04620.1"/>
    <property type="molecule type" value="Genomic_DNA"/>
</dbReference>
<feature type="region of interest" description="Disordered" evidence="1">
    <location>
        <begin position="1"/>
        <end position="46"/>
    </location>
</feature>
<organism evidence="2 3">
    <name type="scientific">Staphylococcus phage B166</name>
    <dbReference type="NCBI Taxonomy" id="1636204"/>
    <lineage>
        <taxon>Viruses</taxon>
        <taxon>Duplodnaviria</taxon>
        <taxon>Heunggongvirae</taxon>
        <taxon>Uroviricota</taxon>
        <taxon>Caudoviricetes</taxon>
        <taxon>Azeredovirinae</taxon>
        <taxon>Phietavirus</taxon>
        <taxon>Phietavirus B166</taxon>
    </lineage>
</organism>
<proteinExistence type="predicted"/>
<evidence type="ECO:0000313" key="2">
    <source>
        <dbReference type="EMBL" id="AKC04620.1"/>
    </source>
</evidence>